<dbReference type="SUPFAM" id="SSF52091">
    <property type="entry name" value="SpoIIaa-like"/>
    <property type="match status" value="1"/>
</dbReference>
<dbReference type="PROSITE" id="PS50801">
    <property type="entry name" value="STAS"/>
    <property type="match status" value="1"/>
</dbReference>
<evidence type="ECO:0000313" key="4">
    <source>
        <dbReference type="EMBL" id="RDU22261.1"/>
    </source>
</evidence>
<dbReference type="InterPro" id="IPR003658">
    <property type="entry name" value="Anti-sigma_ant"/>
</dbReference>
<protein>
    <recommendedName>
        <fullName evidence="2">Anti-sigma factor antagonist</fullName>
    </recommendedName>
</protein>
<dbReference type="Pfam" id="PF01740">
    <property type="entry name" value="STAS"/>
    <property type="match status" value="1"/>
</dbReference>
<name>A0A371ARQ7_9FIRM</name>
<comment type="similarity">
    <text evidence="1 2">Belongs to the anti-sigma-factor antagonist family.</text>
</comment>
<dbReference type="EMBL" id="QRCT01000050">
    <property type="protein sequence ID" value="RDU22261.1"/>
    <property type="molecule type" value="Genomic_DNA"/>
</dbReference>
<evidence type="ECO:0000259" key="3">
    <source>
        <dbReference type="PROSITE" id="PS50801"/>
    </source>
</evidence>
<dbReference type="PANTHER" id="PTHR33495:SF2">
    <property type="entry name" value="ANTI-SIGMA FACTOR ANTAGONIST TM_1081-RELATED"/>
    <property type="match status" value="1"/>
</dbReference>
<dbReference type="CDD" id="cd07043">
    <property type="entry name" value="STAS_anti-anti-sigma_factors"/>
    <property type="match status" value="1"/>
</dbReference>
<dbReference type="NCBIfam" id="TIGR00377">
    <property type="entry name" value="ant_ant_sig"/>
    <property type="match status" value="1"/>
</dbReference>
<dbReference type="OrthoDB" id="9796601at2"/>
<evidence type="ECO:0000256" key="2">
    <source>
        <dbReference type="RuleBase" id="RU003749"/>
    </source>
</evidence>
<gene>
    <name evidence="4" type="ORF">DWV06_17235</name>
</gene>
<dbReference type="PANTHER" id="PTHR33495">
    <property type="entry name" value="ANTI-SIGMA FACTOR ANTAGONIST TM_1081-RELATED-RELATED"/>
    <property type="match status" value="1"/>
</dbReference>
<comment type="caution">
    <text evidence="4">The sequence shown here is derived from an EMBL/GenBank/DDBJ whole genome shotgun (WGS) entry which is preliminary data.</text>
</comment>
<organism evidence="4 5">
    <name type="scientific">Anaerosacchariphilus polymeriproducens</name>
    <dbReference type="NCBI Taxonomy" id="1812858"/>
    <lineage>
        <taxon>Bacteria</taxon>
        <taxon>Bacillati</taxon>
        <taxon>Bacillota</taxon>
        <taxon>Clostridia</taxon>
        <taxon>Lachnospirales</taxon>
        <taxon>Lachnospiraceae</taxon>
        <taxon>Anaerosacchariphilus</taxon>
    </lineage>
</organism>
<dbReference type="InterPro" id="IPR036513">
    <property type="entry name" value="STAS_dom_sf"/>
</dbReference>
<evidence type="ECO:0000256" key="1">
    <source>
        <dbReference type="ARBA" id="ARBA00009013"/>
    </source>
</evidence>
<dbReference type="RefSeq" id="WP_115483442.1">
    <property type="nucleotide sequence ID" value="NZ_QRCT01000050.1"/>
</dbReference>
<keyword evidence="5" id="KW-1185">Reference proteome</keyword>
<sequence length="108" mass="12597">MYNNFDVIGTWLVIRVPKELDHHNAEMIRKEADRYIERENIQSIIFDFQDTVFMDSSGIGTIMGRYKKVKFSGGNVIAVHTNDRVKRIFLLSGLNKIITTYDEMPKQI</sequence>
<dbReference type="InterPro" id="IPR002645">
    <property type="entry name" value="STAS_dom"/>
</dbReference>
<proteinExistence type="inferred from homology"/>
<dbReference type="GO" id="GO:0043856">
    <property type="term" value="F:anti-sigma factor antagonist activity"/>
    <property type="evidence" value="ECO:0007669"/>
    <property type="project" value="InterPro"/>
</dbReference>
<evidence type="ECO:0000313" key="5">
    <source>
        <dbReference type="Proteomes" id="UP000255036"/>
    </source>
</evidence>
<dbReference type="Proteomes" id="UP000255036">
    <property type="component" value="Unassembled WGS sequence"/>
</dbReference>
<feature type="domain" description="STAS" evidence="3">
    <location>
        <begin position="12"/>
        <end position="108"/>
    </location>
</feature>
<dbReference type="Gene3D" id="3.30.750.24">
    <property type="entry name" value="STAS domain"/>
    <property type="match status" value="1"/>
</dbReference>
<accession>A0A371ARQ7</accession>
<dbReference type="AlphaFoldDB" id="A0A371ARQ7"/>
<reference evidence="4 5" key="1">
    <citation type="submission" date="2018-07" db="EMBL/GenBank/DDBJ databases">
        <title>Anaerosacharophilus polymeroproducens gen. nov. sp. nov., an anaerobic bacterium isolated from salt field.</title>
        <authorList>
            <person name="Kim W."/>
            <person name="Yang S.-H."/>
            <person name="Oh J."/>
            <person name="Lee J.-H."/>
            <person name="Kwon K.K."/>
        </authorList>
    </citation>
    <scope>NUCLEOTIDE SEQUENCE [LARGE SCALE GENOMIC DNA]</scope>
    <source>
        <strain evidence="4 5">MCWD5</strain>
    </source>
</reference>